<reference evidence="2" key="1">
    <citation type="submission" date="2015-10" db="EMBL/GenBank/DDBJ databases">
        <title>Draft Genome Sequences of 11 Lactococcus lactis subspecies cremoris strains.</title>
        <authorList>
            <person name="Wels M."/>
            <person name="Backus L."/>
            <person name="Boekhorst J."/>
            <person name="Dijkstra A."/>
            <person name="Beerthuizen M."/>
            <person name="Kelly W."/>
            <person name="Siezen R."/>
            <person name="Bachmann H."/>
            <person name="Van Hijum S."/>
        </authorList>
    </citation>
    <scope>NUCLEOTIDE SEQUENCE [LARGE SCALE GENOMIC DNA]</scope>
    <source>
        <strain evidence="2">M20</strain>
    </source>
</reference>
<dbReference type="PATRIC" id="fig|1360.114.peg.6"/>
<proteinExistence type="predicted"/>
<dbReference type="Proteomes" id="UP000053719">
    <property type="component" value="Unassembled WGS sequence"/>
</dbReference>
<name>A0A0V8E6F6_LACLL</name>
<dbReference type="RefSeq" id="WP_058211621.1">
    <property type="nucleotide sequence ID" value="NZ_LKLU01000066.1"/>
</dbReference>
<evidence type="ECO:0000313" key="2">
    <source>
        <dbReference type="Proteomes" id="UP000053719"/>
    </source>
</evidence>
<gene>
    <name evidence="1" type="ORF">M20_0951</name>
</gene>
<dbReference type="AlphaFoldDB" id="A0A0V8E6F6"/>
<comment type="caution">
    <text evidence="1">The sequence shown here is derived from an EMBL/GenBank/DDBJ whole genome shotgun (WGS) entry which is preliminary data.</text>
</comment>
<protein>
    <submittedName>
        <fullName evidence="1">Uncharacterized protein</fullName>
    </submittedName>
</protein>
<organism evidence="1 2">
    <name type="scientific">Lactococcus lactis subsp. lactis</name>
    <name type="common">Streptococcus lactis</name>
    <dbReference type="NCBI Taxonomy" id="1360"/>
    <lineage>
        <taxon>Bacteria</taxon>
        <taxon>Bacillati</taxon>
        <taxon>Bacillota</taxon>
        <taxon>Bacilli</taxon>
        <taxon>Lactobacillales</taxon>
        <taxon>Streptococcaceae</taxon>
        <taxon>Lactococcus</taxon>
    </lineage>
</organism>
<sequence>MNKDYLTSPSDNKILNSPFKDLMKASKYNEHLIKSMQPTLSIMREIVNSQKRIMDTINTTMPKINNMVIPSELVKNINYSSHIAENLQNTIISSQAVQIPELTKNLTATLDILKTAITPNIFAYQTEFFKILSSIQVGYPNIEINNSYQSIRENQKIRSEKYEIDNTMDTYPKKEYDSIVQEENDIKALGILLGKFITSYQKVKDISSHTYNLASQNKIALTIYANSFSLLVEYIANITNPLLISLTLSIITTIVIHSQDTNKSD</sequence>
<evidence type="ECO:0000313" key="1">
    <source>
        <dbReference type="EMBL" id="KSU21241.1"/>
    </source>
</evidence>
<accession>A0A0V8E6F6</accession>
<dbReference type="EMBL" id="LKLU01000066">
    <property type="protein sequence ID" value="KSU21241.1"/>
    <property type="molecule type" value="Genomic_DNA"/>
</dbReference>